<evidence type="ECO:0000256" key="2">
    <source>
        <dbReference type="ARBA" id="ARBA00023136"/>
    </source>
</evidence>
<dbReference type="PRINTS" id="PR01021">
    <property type="entry name" value="OMPADOMAIN"/>
</dbReference>
<accession>A0A7K1YEM4</accession>
<feature type="signal peptide" evidence="5">
    <location>
        <begin position="1"/>
        <end position="29"/>
    </location>
</feature>
<dbReference type="RefSeq" id="WP_160845650.1">
    <property type="nucleotide sequence ID" value="NZ_WVHT01000008.1"/>
</dbReference>
<evidence type="ECO:0000256" key="5">
    <source>
        <dbReference type="SAM" id="SignalP"/>
    </source>
</evidence>
<dbReference type="Proteomes" id="UP000466586">
    <property type="component" value="Unassembled WGS sequence"/>
</dbReference>
<dbReference type="PANTHER" id="PTHR30329">
    <property type="entry name" value="STATOR ELEMENT OF FLAGELLAR MOTOR COMPLEX"/>
    <property type="match status" value="1"/>
</dbReference>
<name>A0A7K1YEM4_9SPHI</name>
<comment type="subcellular location">
    <subcellularLocation>
        <location evidence="1">Cell outer membrane</location>
    </subcellularLocation>
</comment>
<proteinExistence type="predicted"/>
<evidence type="ECO:0000313" key="7">
    <source>
        <dbReference type="EMBL" id="MXV52469.1"/>
    </source>
</evidence>
<feature type="domain" description="OmpA-like" evidence="6">
    <location>
        <begin position="45"/>
        <end position="159"/>
    </location>
</feature>
<comment type="caution">
    <text evidence="7">The sequence shown here is derived from an EMBL/GenBank/DDBJ whole genome shotgun (WGS) entry which is preliminary data.</text>
</comment>
<keyword evidence="3" id="KW-0998">Cell outer membrane</keyword>
<feature type="chain" id="PRO_5029683410" evidence="5">
    <location>
        <begin position="30"/>
        <end position="159"/>
    </location>
</feature>
<dbReference type="InterPro" id="IPR006665">
    <property type="entry name" value="OmpA-like"/>
</dbReference>
<dbReference type="AlphaFoldDB" id="A0A7K1YEM4"/>
<dbReference type="InterPro" id="IPR050330">
    <property type="entry name" value="Bact_OuterMem_StrucFunc"/>
</dbReference>
<reference evidence="7 8" key="1">
    <citation type="submission" date="2019-11" db="EMBL/GenBank/DDBJ databases">
        <title>Pedobacter sp. HMF7647 Genome sequencing and assembly.</title>
        <authorList>
            <person name="Kang H."/>
            <person name="Kim H."/>
            <person name="Joh K."/>
        </authorList>
    </citation>
    <scope>NUCLEOTIDE SEQUENCE [LARGE SCALE GENOMIC DNA]</scope>
    <source>
        <strain evidence="7 8">HMF7647</strain>
    </source>
</reference>
<dbReference type="PANTHER" id="PTHR30329:SF21">
    <property type="entry name" value="LIPOPROTEIN YIAD-RELATED"/>
    <property type="match status" value="1"/>
</dbReference>
<sequence>MKTKISTRKTTLFCGIILCLLALTVPARSSKKGNPKNHPPVSKNIDKLIKTKFKNVEFGFNKSSVADAYYDELDKVAKLLIENNASLKVSGHADNIGAYVYNWNLSKTRAQSVKAYLVSKGADESRIASTEFGDTKPIASNETATGRKLNRRVEIQFVE</sequence>
<dbReference type="Gene3D" id="3.30.1330.60">
    <property type="entry name" value="OmpA-like domain"/>
    <property type="match status" value="1"/>
</dbReference>
<evidence type="ECO:0000259" key="6">
    <source>
        <dbReference type="PROSITE" id="PS51123"/>
    </source>
</evidence>
<dbReference type="Pfam" id="PF00691">
    <property type="entry name" value="OmpA"/>
    <property type="match status" value="1"/>
</dbReference>
<evidence type="ECO:0000256" key="3">
    <source>
        <dbReference type="ARBA" id="ARBA00023237"/>
    </source>
</evidence>
<evidence type="ECO:0000313" key="8">
    <source>
        <dbReference type="Proteomes" id="UP000466586"/>
    </source>
</evidence>
<dbReference type="GO" id="GO:0009279">
    <property type="term" value="C:cell outer membrane"/>
    <property type="evidence" value="ECO:0007669"/>
    <property type="project" value="UniProtKB-SubCell"/>
</dbReference>
<protein>
    <submittedName>
        <fullName evidence="7">OmpA family protein</fullName>
    </submittedName>
</protein>
<keyword evidence="8" id="KW-1185">Reference proteome</keyword>
<dbReference type="InterPro" id="IPR036737">
    <property type="entry name" value="OmpA-like_sf"/>
</dbReference>
<dbReference type="InterPro" id="IPR006664">
    <property type="entry name" value="OMP_bac"/>
</dbReference>
<keyword evidence="5" id="KW-0732">Signal</keyword>
<dbReference type="SUPFAM" id="SSF103088">
    <property type="entry name" value="OmpA-like"/>
    <property type="match status" value="1"/>
</dbReference>
<evidence type="ECO:0000256" key="4">
    <source>
        <dbReference type="PROSITE-ProRule" id="PRU00473"/>
    </source>
</evidence>
<dbReference type="PROSITE" id="PS51123">
    <property type="entry name" value="OMPA_2"/>
    <property type="match status" value="1"/>
</dbReference>
<gene>
    <name evidence="7" type="ORF">GS399_15950</name>
</gene>
<evidence type="ECO:0000256" key="1">
    <source>
        <dbReference type="ARBA" id="ARBA00004442"/>
    </source>
</evidence>
<organism evidence="7 8">
    <name type="scientific">Hufsiella arboris</name>
    <dbReference type="NCBI Taxonomy" id="2695275"/>
    <lineage>
        <taxon>Bacteria</taxon>
        <taxon>Pseudomonadati</taxon>
        <taxon>Bacteroidota</taxon>
        <taxon>Sphingobacteriia</taxon>
        <taxon>Sphingobacteriales</taxon>
        <taxon>Sphingobacteriaceae</taxon>
        <taxon>Hufsiella</taxon>
    </lineage>
</organism>
<keyword evidence="2 4" id="KW-0472">Membrane</keyword>
<dbReference type="CDD" id="cd07185">
    <property type="entry name" value="OmpA_C-like"/>
    <property type="match status" value="1"/>
</dbReference>
<dbReference type="EMBL" id="WVHT01000008">
    <property type="protein sequence ID" value="MXV52469.1"/>
    <property type="molecule type" value="Genomic_DNA"/>
</dbReference>